<dbReference type="EMBL" id="HG712935">
    <property type="protein sequence ID" value="CDJ51568.1"/>
    <property type="molecule type" value="Genomic_DNA"/>
</dbReference>
<organism evidence="3 4">
    <name type="scientific">Eimeria brunetti</name>
    <dbReference type="NCBI Taxonomy" id="51314"/>
    <lineage>
        <taxon>Eukaryota</taxon>
        <taxon>Sar</taxon>
        <taxon>Alveolata</taxon>
        <taxon>Apicomplexa</taxon>
        <taxon>Conoidasida</taxon>
        <taxon>Coccidia</taxon>
        <taxon>Eucoccidiorida</taxon>
        <taxon>Eimeriorina</taxon>
        <taxon>Eimeriidae</taxon>
        <taxon>Eimeria</taxon>
    </lineage>
</organism>
<evidence type="ECO:0000256" key="1">
    <source>
        <dbReference type="SAM" id="MobiDB-lite"/>
    </source>
</evidence>
<name>U6LQN3_9EIME</name>
<keyword evidence="4" id="KW-1185">Reference proteome</keyword>
<dbReference type="Proteomes" id="UP000030750">
    <property type="component" value="Unassembled WGS sequence"/>
</dbReference>
<evidence type="ECO:0000256" key="2">
    <source>
        <dbReference type="SAM" id="Phobius"/>
    </source>
</evidence>
<reference evidence="3" key="2">
    <citation type="submission" date="2013-10" db="EMBL/GenBank/DDBJ databases">
        <authorList>
            <person name="Aslett M."/>
        </authorList>
    </citation>
    <scope>NUCLEOTIDE SEQUENCE [LARGE SCALE GENOMIC DNA]</scope>
    <source>
        <strain evidence="3">Houghton</strain>
    </source>
</reference>
<keyword evidence="2" id="KW-0472">Membrane</keyword>
<dbReference type="OrthoDB" id="352653at2759"/>
<dbReference type="AlphaFoldDB" id="U6LQN3"/>
<keyword evidence="2" id="KW-0812">Transmembrane</keyword>
<keyword evidence="2" id="KW-1133">Transmembrane helix</keyword>
<protein>
    <submittedName>
        <fullName evidence="3">Uncharacterized protein</fullName>
    </submittedName>
</protein>
<reference evidence="3" key="1">
    <citation type="submission" date="2013-10" db="EMBL/GenBank/DDBJ databases">
        <title>Genomic analysis of the causative agents of coccidiosis in chickens.</title>
        <authorList>
            <person name="Reid A.J."/>
            <person name="Blake D."/>
            <person name="Billington K."/>
            <person name="Browne H."/>
            <person name="Dunn M."/>
            <person name="Hung S."/>
            <person name="Kawahara F."/>
            <person name="Miranda-Saavedra D."/>
            <person name="Mourier T."/>
            <person name="Nagra H."/>
            <person name="Otto T.D."/>
            <person name="Rawlings N."/>
            <person name="Sanchez A."/>
            <person name="Sanders M."/>
            <person name="Subramaniam C."/>
            <person name="Tay Y."/>
            <person name="Dear P."/>
            <person name="Doerig C."/>
            <person name="Gruber A."/>
            <person name="Parkinson J."/>
            <person name="Shirley M."/>
            <person name="Wan K.L."/>
            <person name="Berriman M."/>
            <person name="Tomley F."/>
            <person name="Pain A."/>
        </authorList>
    </citation>
    <scope>NUCLEOTIDE SEQUENCE [LARGE SCALE GENOMIC DNA]</scope>
    <source>
        <strain evidence="3">Houghton</strain>
    </source>
</reference>
<dbReference type="VEuPathDB" id="ToxoDB:EBH_0042850"/>
<feature type="transmembrane region" description="Helical" evidence="2">
    <location>
        <begin position="42"/>
        <end position="61"/>
    </location>
</feature>
<gene>
    <name evidence="3" type="ORF">EBH_0042850</name>
</gene>
<accession>U6LQN3</accession>
<evidence type="ECO:0000313" key="4">
    <source>
        <dbReference type="Proteomes" id="UP000030750"/>
    </source>
</evidence>
<proteinExistence type="predicted"/>
<sequence length="193" mass="21393">MGTLVMDSRAFEAKSLRAEPVVQTEYVVIRDSLGQGIRGQSAAWRLALWVLLSTAVLFLVVKCAIQLSFQRGTSVRILAEGGGSWPKGKHQPLRDSDEEETTCAEGSGTHRTDRNKTKAPRWLKWWKAKHSYKELGVSTKGSEKDEEPPSTTAIRRVHQTTGSERFMKILTILALVMSDKEPLPNAAAMSLAE</sequence>
<evidence type="ECO:0000313" key="3">
    <source>
        <dbReference type="EMBL" id="CDJ51568.1"/>
    </source>
</evidence>
<feature type="region of interest" description="Disordered" evidence="1">
    <location>
        <begin position="80"/>
        <end position="116"/>
    </location>
</feature>